<feature type="transmembrane region" description="Helical" evidence="1">
    <location>
        <begin position="20"/>
        <end position="41"/>
    </location>
</feature>
<name>A0A367RKS1_NOSPU</name>
<organism evidence="2 3">
    <name type="scientific">Nostoc punctiforme NIES-2108</name>
    <dbReference type="NCBI Taxonomy" id="1356359"/>
    <lineage>
        <taxon>Bacteria</taxon>
        <taxon>Bacillati</taxon>
        <taxon>Cyanobacteriota</taxon>
        <taxon>Cyanophyceae</taxon>
        <taxon>Nostocales</taxon>
        <taxon>Nostocaceae</taxon>
        <taxon>Nostoc</taxon>
    </lineage>
</organism>
<comment type="caution">
    <text evidence="2">The sequence shown here is derived from an EMBL/GenBank/DDBJ whole genome shotgun (WGS) entry which is preliminary data.</text>
</comment>
<evidence type="ECO:0000313" key="2">
    <source>
        <dbReference type="EMBL" id="RCJ37157.1"/>
    </source>
</evidence>
<evidence type="ECO:0000256" key="1">
    <source>
        <dbReference type="SAM" id="Phobius"/>
    </source>
</evidence>
<accession>A0A367RKS1</accession>
<proteinExistence type="predicted"/>
<evidence type="ECO:0000313" key="3">
    <source>
        <dbReference type="Proteomes" id="UP000252085"/>
    </source>
</evidence>
<sequence length="134" mass="15463">MRSRCSVWRISKRWLQGLGLEFWLPLPLVAIVFWLGCNFLAAQELSRPYSTEKKLQSDTQLEARVSVNVLLINAAVNRTKKITQVEVETADPILKRLELELPTIEFSQIEATIAQELGLPREDVRKLVRYELVE</sequence>
<dbReference type="AlphaFoldDB" id="A0A367RKS1"/>
<keyword evidence="1" id="KW-1133">Transmembrane helix</keyword>
<reference evidence="3" key="1">
    <citation type="submission" date="2016-04" db="EMBL/GenBank/DDBJ databases">
        <authorList>
            <person name="Tabuchi Yagui T.R."/>
        </authorList>
    </citation>
    <scope>NUCLEOTIDE SEQUENCE [LARGE SCALE GENOMIC DNA]</scope>
</reference>
<keyword evidence="1" id="KW-0812">Transmembrane</keyword>
<dbReference type="Proteomes" id="UP000252085">
    <property type="component" value="Unassembled WGS sequence"/>
</dbReference>
<protein>
    <submittedName>
        <fullName evidence="2">Uncharacterized protein</fullName>
    </submittedName>
</protein>
<gene>
    <name evidence="2" type="ORF">A6769_13745</name>
</gene>
<dbReference type="EMBL" id="LXQE01000146">
    <property type="protein sequence ID" value="RCJ37157.1"/>
    <property type="molecule type" value="Genomic_DNA"/>
</dbReference>
<keyword evidence="1" id="KW-0472">Membrane</keyword>